<protein>
    <submittedName>
        <fullName evidence="2">Uncharacterized protein</fullName>
    </submittedName>
</protein>
<organism evidence="2 3">
    <name type="scientific">Cryptolaemus montrouzieri</name>
    <dbReference type="NCBI Taxonomy" id="559131"/>
    <lineage>
        <taxon>Eukaryota</taxon>
        <taxon>Metazoa</taxon>
        <taxon>Ecdysozoa</taxon>
        <taxon>Arthropoda</taxon>
        <taxon>Hexapoda</taxon>
        <taxon>Insecta</taxon>
        <taxon>Pterygota</taxon>
        <taxon>Neoptera</taxon>
        <taxon>Endopterygota</taxon>
        <taxon>Coleoptera</taxon>
        <taxon>Polyphaga</taxon>
        <taxon>Cucujiformia</taxon>
        <taxon>Coccinelloidea</taxon>
        <taxon>Coccinellidae</taxon>
        <taxon>Scymninae</taxon>
        <taxon>Scymnini</taxon>
        <taxon>Cryptolaemus</taxon>
    </lineage>
</organism>
<name>A0ABD2P3K9_9CUCU</name>
<dbReference type="AlphaFoldDB" id="A0ABD2P3K9"/>
<proteinExistence type="predicted"/>
<evidence type="ECO:0000313" key="3">
    <source>
        <dbReference type="Proteomes" id="UP001516400"/>
    </source>
</evidence>
<dbReference type="Proteomes" id="UP001516400">
    <property type="component" value="Unassembled WGS sequence"/>
</dbReference>
<comment type="caution">
    <text evidence="2">The sequence shown here is derived from an EMBL/GenBank/DDBJ whole genome shotgun (WGS) entry which is preliminary data.</text>
</comment>
<evidence type="ECO:0000256" key="1">
    <source>
        <dbReference type="SAM" id="SignalP"/>
    </source>
</evidence>
<feature type="chain" id="PRO_5044749646" evidence="1">
    <location>
        <begin position="26"/>
        <end position="94"/>
    </location>
</feature>
<accession>A0ABD2P3K9</accession>
<keyword evidence="3" id="KW-1185">Reference proteome</keyword>
<reference evidence="2 3" key="1">
    <citation type="journal article" date="2021" name="BMC Biol.">
        <title>Horizontally acquired antibacterial genes associated with adaptive radiation of ladybird beetles.</title>
        <authorList>
            <person name="Li H.S."/>
            <person name="Tang X.F."/>
            <person name="Huang Y.H."/>
            <person name="Xu Z.Y."/>
            <person name="Chen M.L."/>
            <person name="Du X.Y."/>
            <person name="Qiu B.Y."/>
            <person name="Chen P.T."/>
            <person name="Zhang W."/>
            <person name="Slipinski A."/>
            <person name="Escalona H.E."/>
            <person name="Waterhouse R.M."/>
            <person name="Zwick A."/>
            <person name="Pang H."/>
        </authorList>
    </citation>
    <scope>NUCLEOTIDE SEQUENCE [LARGE SCALE GENOMIC DNA]</scope>
    <source>
        <strain evidence="2">SYSU2018</strain>
    </source>
</reference>
<evidence type="ECO:0000313" key="2">
    <source>
        <dbReference type="EMBL" id="KAL3285279.1"/>
    </source>
</evidence>
<feature type="signal peptide" evidence="1">
    <location>
        <begin position="1"/>
        <end position="25"/>
    </location>
</feature>
<dbReference type="EMBL" id="JABFTP020000165">
    <property type="protein sequence ID" value="KAL3285279.1"/>
    <property type="molecule type" value="Genomic_DNA"/>
</dbReference>
<gene>
    <name evidence="2" type="ORF">HHI36_019389</name>
</gene>
<keyword evidence="1" id="KW-0732">Signal</keyword>
<sequence>MKIRSCCYILFVSVILMINMDSVKGYDPKDEEIGSVLLPNGTFEAFYARDTGTGSARAAHSHGSFFKFRNPSLIDTKNSAAYGYRFDGKRRFNY</sequence>